<evidence type="ECO:0000313" key="1">
    <source>
        <dbReference type="EMBL" id="OLS02259.1"/>
    </source>
</evidence>
<gene>
    <name evidence="1" type="ORF">TICRE_16450</name>
</gene>
<evidence type="ECO:0008006" key="3">
    <source>
        <dbReference type="Google" id="ProtNLM"/>
    </source>
</evidence>
<accession>A0A1U7M4W5</accession>
<protein>
    <recommendedName>
        <fullName evidence="3">RiboL-PSP-HEPN domain-containing protein</fullName>
    </recommendedName>
</protein>
<sequence>MEEFYKGFLYNHELLNNVKSESAKVYLGIIDMITLNYKAVYPIGKKEIIVKSSMDDKTNDDFNYSMDHVYYCSIYNISFTALELFLHRFLIEKLNNTTIRSRKELESYLKNKYGYEYISFQNLYYVNTYYKRELKINLKRYNGFKFLSDKLLQLRHDSTHNLGLINGKEFIYMNELKLEILLPTQMALVRYIDDYF</sequence>
<dbReference type="RefSeq" id="WP_075726969.1">
    <property type="nucleotide sequence ID" value="NZ_LTDM01000032.1"/>
</dbReference>
<dbReference type="EMBL" id="LTDM01000032">
    <property type="protein sequence ID" value="OLS02259.1"/>
    <property type="molecule type" value="Genomic_DNA"/>
</dbReference>
<organism evidence="1 2">
    <name type="scientific">Tissierella creatinophila DSM 6911</name>
    <dbReference type="NCBI Taxonomy" id="1123403"/>
    <lineage>
        <taxon>Bacteria</taxon>
        <taxon>Bacillati</taxon>
        <taxon>Bacillota</taxon>
        <taxon>Tissierellia</taxon>
        <taxon>Tissierellales</taxon>
        <taxon>Tissierellaceae</taxon>
        <taxon>Tissierella</taxon>
    </lineage>
</organism>
<name>A0A1U7M4W5_TISCR</name>
<reference evidence="1 2" key="1">
    <citation type="submission" date="2016-02" db="EMBL/GenBank/DDBJ databases">
        <title>Genome sequence of Tissierella creatinophila DSM 6911.</title>
        <authorList>
            <person name="Poehlein A."/>
            <person name="Daniel R."/>
        </authorList>
    </citation>
    <scope>NUCLEOTIDE SEQUENCE [LARGE SCALE GENOMIC DNA]</scope>
    <source>
        <strain evidence="1 2">DSM 6911</strain>
    </source>
</reference>
<keyword evidence="2" id="KW-1185">Reference proteome</keyword>
<evidence type="ECO:0000313" key="2">
    <source>
        <dbReference type="Proteomes" id="UP000186112"/>
    </source>
</evidence>
<comment type="caution">
    <text evidence="1">The sequence shown here is derived from an EMBL/GenBank/DDBJ whole genome shotgun (WGS) entry which is preliminary data.</text>
</comment>
<dbReference type="Proteomes" id="UP000186112">
    <property type="component" value="Unassembled WGS sequence"/>
</dbReference>
<proteinExistence type="predicted"/>
<dbReference type="AlphaFoldDB" id="A0A1U7M4W5"/>